<reference evidence="2" key="1">
    <citation type="journal article" date="2024" name="IScience">
        <title>Strigolactones Initiate the Formation of Haustorium-like Structures in Castilleja.</title>
        <authorList>
            <person name="Buerger M."/>
            <person name="Peterson D."/>
            <person name="Chory J."/>
        </authorList>
    </citation>
    <scope>NUCLEOTIDE SEQUENCE [LARGE SCALE GENOMIC DNA]</scope>
</reference>
<dbReference type="EMBL" id="JAVIJP010000052">
    <property type="protein sequence ID" value="KAL3625141.1"/>
    <property type="molecule type" value="Genomic_DNA"/>
</dbReference>
<keyword evidence="2" id="KW-1185">Reference proteome</keyword>
<sequence>MILLLPSLKSSPTFQIHTHNPNSDFRSLLRPNWRTTSSPPPESLVSDDSSSYHSVAAFSCGLTCVLLCVGFSSGQEIGFDGVFAMGMVLVVVQIHGGDGEGDFPERCVASVLLYLDLPQICRMAMMNRAFRGAGAK</sequence>
<dbReference type="Proteomes" id="UP001632038">
    <property type="component" value="Unassembled WGS sequence"/>
</dbReference>
<dbReference type="AlphaFoldDB" id="A0ABD3C737"/>
<evidence type="ECO:0000313" key="2">
    <source>
        <dbReference type="Proteomes" id="UP001632038"/>
    </source>
</evidence>
<name>A0ABD3C737_9LAMI</name>
<evidence type="ECO:0000313" key="1">
    <source>
        <dbReference type="EMBL" id="KAL3625141.1"/>
    </source>
</evidence>
<gene>
    <name evidence="1" type="ORF">CASFOL_030595</name>
</gene>
<accession>A0ABD3C737</accession>
<comment type="caution">
    <text evidence="1">The sequence shown here is derived from an EMBL/GenBank/DDBJ whole genome shotgun (WGS) entry which is preliminary data.</text>
</comment>
<organism evidence="1 2">
    <name type="scientific">Castilleja foliolosa</name>
    <dbReference type="NCBI Taxonomy" id="1961234"/>
    <lineage>
        <taxon>Eukaryota</taxon>
        <taxon>Viridiplantae</taxon>
        <taxon>Streptophyta</taxon>
        <taxon>Embryophyta</taxon>
        <taxon>Tracheophyta</taxon>
        <taxon>Spermatophyta</taxon>
        <taxon>Magnoliopsida</taxon>
        <taxon>eudicotyledons</taxon>
        <taxon>Gunneridae</taxon>
        <taxon>Pentapetalae</taxon>
        <taxon>asterids</taxon>
        <taxon>lamiids</taxon>
        <taxon>Lamiales</taxon>
        <taxon>Orobanchaceae</taxon>
        <taxon>Pedicularideae</taxon>
        <taxon>Castillejinae</taxon>
        <taxon>Castilleja</taxon>
    </lineage>
</organism>
<protein>
    <submittedName>
        <fullName evidence="1">Uncharacterized protein</fullName>
    </submittedName>
</protein>
<proteinExistence type="predicted"/>